<dbReference type="HAMAP" id="MF_00291_B">
    <property type="entry name" value="Ribosomal_uS2_B"/>
    <property type="match status" value="1"/>
</dbReference>
<comment type="similarity">
    <text evidence="1 5 6">Belongs to the universal ribosomal protein uS2 family.</text>
</comment>
<dbReference type="InterPro" id="IPR023591">
    <property type="entry name" value="Ribosomal_uS2_flav_dom_sf"/>
</dbReference>
<dbReference type="GO" id="GO:0006412">
    <property type="term" value="P:translation"/>
    <property type="evidence" value="ECO:0007669"/>
    <property type="project" value="UniProtKB-UniRule"/>
</dbReference>
<accession>A0AAP9D742</accession>
<evidence type="ECO:0000256" key="1">
    <source>
        <dbReference type="ARBA" id="ARBA00006242"/>
    </source>
</evidence>
<dbReference type="PANTHER" id="PTHR12534">
    <property type="entry name" value="30S RIBOSOMAL PROTEIN S2 PROKARYOTIC AND ORGANELLAR"/>
    <property type="match status" value="1"/>
</dbReference>
<dbReference type="Gene3D" id="3.40.50.10490">
    <property type="entry name" value="Glucose-6-phosphate isomerase like protein, domain 1"/>
    <property type="match status" value="1"/>
</dbReference>
<evidence type="ECO:0000256" key="7">
    <source>
        <dbReference type="SAM" id="MobiDB-lite"/>
    </source>
</evidence>
<dbReference type="GO" id="GO:0003735">
    <property type="term" value="F:structural constituent of ribosome"/>
    <property type="evidence" value="ECO:0007669"/>
    <property type="project" value="InterPro"/>
</dbReference>
<organism evidence="8 9">
    <name type="scientific">Ureaplasma urealyticum</name>
    <name type="common">Ureaplasma urealyticum biotype 2</name>
    <dbReference type="NCBI Taxonomy" id="2130"/>
    <lineage>
        <taxon>Bacteria</taxon>
        <taxon>Bacillati</taxon>
        <taxon>Mycoplasmatota</taxon>
        <taxon>Mycoplasmoidales</taxon>
        <taxon>Mycoplasmoidaceae</taxon>
        <taxon>Ureaplasma</taxon>
    </lineage>
</organism>
<evidence type="ECO:0000313" key="9">
    <source>
        <dbReference type="Proteomes" id="UP000318231"/>
    </source>
</evidence>
<evidence type="ECO:0000256" key="4">
    <source>
        <dbReference type="ARBA" id="ARBA00035256"/>
    </source>
</evidence>
<keyword evidence="3 5" id="KW-0687">Ribonucleoprotein</keyword>
<proteinExistence type="inferred from homology"/>
<sequence>MSQMENSTKKVESVADVEVVATENAKVEQKPTSPADAIQLKVNANSTIKNLKTLVSIVKLTESGAHIGLNPKKWNPKMANYIHAKRSNNHVIDILKTILFLDRAYKFLQEVAQNGGTVMFVGTRGRVVKELIKVEAERTNSFYVTQRWLGGTLTNFANISRSLKKFNSNLALLESEEINKYSKKEQIAINKETAKLEKFYGGIKTMKQRPDVLILVDPVNDVNAIKEARKLNIPVIALANTNADPQLIDYIIPVNNYSVKSITLILGVLADAIAELRGEPTKIVGRPDSEIVLPETKSSWRQNNYDPSKRGYNPKHVNHKSTFNKFNNKKPAEATSQAKTNEKIVIKAETN</sequence>
<dbReference type="EMBL" id="CP041200">
    <property type="protein sequence ID" value="QDI64618.1"/>
    <property type="molecule type" value="Genomic_DNA"/>
</dbReference>
<dbReference type="AlphaFoldDB" id="A0AAP9D742"/>
<feature type="compositionally biased region" description="Basic and acidic residues" evidence="7">
    <location>
        <begin position="340"/>
        <end position="351"/>
    </location>
</feature>
<gene>
    <name evidence="5 8" type="primary">rpsB</name>
    <name evidence="8" type="ORF">FJM05_00130</name>
</gene>
<dbReference type="Proteomes" id="UP000318231">
    <property type="component" value="Chromosome"/>
</dbReference>
<feature type="region of interest" description="Disordered" evidence="7">
    <location>
        <begin position="302"/>
        <end position="351"/>
    </location>
</feature>
<evidence type="ECO:0000313" key="8">
    <source>
        <dbReference type="EMBL" id="QDI64618.1"/>
    </source>
</evidence>
<dbReference type="PROSITE" id="PS00963">
    <property type="entry name" value="RIBOSOMAL_S2_2"/>
    <property type="match status" value="1"/>
</dbReference>
<dbReference type="CDD" id="cd01425">
    <property type="entry name" value="RPS2"/>
    <property type="match status" value="1"/>
</dbReference>
<dbReference type="GO" id="GO:0022627">
    <property type="term" value="C:cytosolic small ribosomal subunit"/>
    <property type="evidence" value="ECO:0007669"/>
    <property type="project" value="TreeGrafter"/>
</dbReference>
<dbReference type="PANTHER" id="PTHR12534:SF0">
    <property type="entry name" value="SMALL RIBOSOMAL SUBUNIT PROTEIN US2M"/>
    <property type="match status" value="1"/>
</dbReference>
<dbReference type="RefSeq" id="WP_141926336.1">
    <property type="nucleotide sequence ID" value="NZ_CP041200.1"/>
</dbReference>
<evidence type="ECO:0000256" key="3">
    <source>
        <dbReference type="ARBA" id="ARBA00023274"/>
    </source>
</evidence>
<protein>
    <recommendedName>
        <fullName evidence="4 5">Small ribosomal subunit protein uS2</fullName>
    </recommendedName>
</protein>
<dbReference type="SUPFAM" id="SSF52313">
    <property type="entry name" value="Ribosomal protein S2"/>
    <property type="match status" value="1"/>
</dbReference>
<dbReference type="Gene3D" id="1.10.287.610">
    <property type="entry name" value="Helix hairpin bin"/>
    <property type="match status" value="1"/>
</dbReference>
<evidence type="ECO:0000256" key="2">
    <source>
        <dbReference type="ARBA" id="ARBA00022980"/>
    </source>
</evidence>
<name>A0AAP9D742_UREUR</name>
<dbReference type="InterPro" id="IPR001865">
    <property type="entry name" value="Ribosomal_uS2"/>
</dbReference>
<evidence type="ECO:0000256" key="5">
    <source>
        <dbReference type="HAMAP-Rule" id="MF_00291"/>
    </source>
</evidence>
<dbReference type="NCBIfam" id="TIGR01011">
    <property type="entry name" value="rpsB_bact"/>
    <property type="match status" value="1"/>
</dbReference>
<dbReference type="Pfam" id="PF00318">
    <property type="entry name" value="Ribosomal_S2"/>
    <property type="match status" value="1"/>
</dbReference>
<reference evidence="8 9" key="1">
    <citation type="submission" date="2019-07" db="EMBL/GenBank/DDBJ databases">
        <title>Comparative genomics of three clinical Ureaplasma species: analysis of their core genomes and virulence factors.</title>
        <authorList>
            <person name="Yang T."/>
            <person name="Zhang Y."/>
            <person name="Li X."/>
            <person name="Kong Y."/>
            <person name="Yu H."/>
            <person name="Ruan Z."/>
            <person name="Xie X."/>
            <person name="Zhang J."/>
        </authorList>
    </citation>
    <scope>NUCLEOTIDE SEQUENCE [LARGE SCALE GENOMIC DNA]</scope>
    <source>
        <strain evidence="8 9">132</strain>
    </source>
</reference>
<dbReference type="InterPro" id="IPR005706">
    <property type="entry name" value="Ribosomal_uS2_bac/mit/plastid"/>
</dbReference>
<evidence type="ECO:0000256" key="6">
    <source>
        <dbReference type="RuleBase" id="RU003631"/>
    </source>
</evidence>
<dbReference type="InterPro" id="IPR018130">
    <property type="entry name" value="Ribosomal_uS2_CS"/>
</dbReference>
<keyword evidence="2 5" id="KW-0689">Ribosomal protein</keyword>
<dbReference type="PRINTS" id="PR00395">
    <property type="entry name" value="RIBOSOMALS2"/>
</dbReference>